<dbReference type="AlphaFoldDB" id="A0A7W7MFW6"/>
<dbReference type="PANTHER" id="PTHR45586:SF1">
    <property type="entry name" value="LIPOPOLYSACCHARIDE ASSEMBLY PROTEIN B"/>
    <property type="match status" value="1"/>
</dbReference>
<dbReference type="RefSeq" id="WP_229806910.1">
    <property type="nucleotide sequence ID" value="NZ_BOMP01000039.1"/>
</dbReference>
<accession>A0A7W7MFW6</accession>
<dbReference type="EMBL" id="BOMP01000039">
    <property type="protein sequence ID" value="GIE40170.1"/>
    <property type="molecule type" value="Genomic_DNA"/>
</dbReference>
<dbReference type="Proteomes" id="UP000590511">
    <property type="component" value="Unassembled WGS sequence"/>
</dbReference>
<feature type="repeat" description="TPR" evidence="3">
    <location>
        <begin position="163"/>
        <end position="196"/>
    </location>
</feature>
<dbReference type="InterPro" id="IPR051012">
    <property type="entry name" value="CellSynth/LPSAsmb/PSIAsmb"/>
</dbReference>
<dbReference type="Proteomes" id="UP000631312">
    <property type="component" value="Unassembled WGS sequence"/>
</dbReference>
<evidence type="ECO:0000313" key="5">
    <source>
        <dbReference type="EMBL" id="MBB4748320.1"/>
    </source>
</evidence>
<evidence type="ECO:0000256" key="3">
    <source>
        <dbReference type="PROSITE-ProRule" id="PRU00339"/>
    </source>
</evidence>
<evidence type="ECO:0000313" key="4">
    <source>
        <dbReference type="EMBL" id="GIE40170.1"/>
    </source>
</evidence>
<organism evidence="5 6">
    <name type="scientific">Actinoplanes lobatus</name>
    <dbReference type="NCBI Taxonomy" id="113568"/>
    <lineage>
        <taxon>Bacteria</taxon>
        <taxon>Bacillati</taxon>
        <taxon>Actinomycetota</taxon>
        <taxon>Actinomycetes</taxon>
        <taxon>Micromonosporales</taxon>
        <taxon>Micromonosporaceae</taxon>
        <taxon>Actinoplanes</taxon>
    </lineage>
</organism>
<keyword evidence="7" id="KW-1185">Reference proteome</keyword>
<dbReference type="Gene3D" id="1.25.40.10">
    <property type="entry name" value="Tetratricopeptide repeat domain"/>
    <property type="match status" value="2"/>
</dbReference>
<dbReference type="InterPro" id="IPR019734">
    <property type="entry name" value="TPR_rpt"/>
</dbReference>
<reference evidence="5 6" key="1">
    <citation type="submission" date="2020-08" db="EMBL/GenBank/DDBJ databases">
        <title>Sequencing the genomes of 1000 actinobacteria strains.</title>
        <authorList>
            <person name="Klenk H.-P."/>
        </authorList>
    </citation>
    <scope>NUCLEOTIDE SEQUENCE [LARGE SCALE GENOMIC DNA]</scope>
    <source>
        <strain evidence="5 6">DSM 43150</strain>
    </source>
</reference>
<keyword evidence="2 3" id="KW-0802">TPR repeat</keyword>
<dbReference type="SMART" id="SM00028">
    <property type="entry name" value="TPR"/>
    <property type="match status" value="3"/>
</dbReference>
<dbReference type="Pfam" id="PF14559">
    <property type="entry name" value="TPR_19"/>
    <property type="match status" value="1"/>
</dbReference>
<protein>
    <submittedName>
        <fullName evidence="5">Tetratricopeptide (TPR) repeat protein</fullName>
    </submittedName>
</protein>
<reference evidence="4 7" key="2">
    <citation type="submission" date="2021-01" db="EMBL/GenBank/DDBJ databases">
        <title>Whole genome shotgun sequence of Actinoplanes lobatus NBRC 12513.</title>
        <authorList>
            <person name="Komaki H."/>
            <person name="Tamura T."/>
        </authorList>
    </citation>
    <scope>NUCLEOTIDE SEQUENCE [LARGE SCALE GENOMIC DNA]</scope>
    <source>
        <strain evidence="4 7">NBRC 12513</strain>
    </source>
</reference>
<dbReference type="EMBL" id="JACHNC010000001">
    <property type="protein sequence ID" value="MBB4748320.1"/>
    <property type="molecule type" value="Genomic_DNA"/>
</dbReference>
<dbReference type="SUPFAM" id="SSF48452">
    <property type="entry name" value="TPR-like"/>
    <property type="match status" value="1"/>
</dbReference>
<dbReference type="PANTHER" id="PTHR45586">
    <property type="entry name" value="TPR REPEAT-CONTAINING PROTEIN PA4667"/>
    <property type="match status" value="1"/>
</dbReference>
<comment type="caution">
    <text evidence="5">The sequence shown here is derived from an EMBL/GenBank/DDBJ whole genome shotgun (WGS) entry which is preliminary data.</text>
</comment>
<evidence type="ECO:0000256" key="2">
    <source>
        <dbReference type="ARBA" id="ARBA00022803"/>
    </source>
</evidence>
<evidence type="ECO:0000313" key="7">
    <source>
        <dbReference type="Proteomes" id="UP000631312"/>
    </source>
</evidence>
<dbReference type="Pfam" id="PF13432">
    <property type="entry name" value="TPR_16"/>
    <property type="match status" value="1"/>
</dbReference>
<dbReference type="PROSITE" id="PS50005">
    <property type="entry name" value="TPR"/>
    <property type="match status" value="2"/>
</dbReference>
<evidence type="ECO:0000256" key="1">
    <source>
        <dbReference type="ARBA" id="ARBA00022737"/>
    </source>
</evidence>
<proteinExistence type="predicted"/>
<gene>
    <name evidence="4" type="ORF">Alo02nite_30680</name>
    <name evidence="5" type="ORF">BJ964_002481</name>
</gene>
<evidence type="ECO:0000313" key="6">
    <source>
        <dbReference type="Proteomes" id="UP000590511"/>
    </source>
</evidence>
<sequence length="240" mass="26185">MITDRESGAALTSPSDAPALAFADPGDLGVARAAALFEQMQPQKAVELLTPVLAQRPDSAPGWILMARIRLALDQVDPALEAATRAVDLAPDDPRPLAIASRALTLLGRHEEAMSMAYRAVIVEPKNPLWHDRVAWALVAADRQLGDAEQAARTAVGLDPNEAHYYFTHGVTLAALGHVDQARQALQTSLRLEPENPVAKHRLDVLNGEAVPVVEKKKRGWRLFGRKEESKPARPEEFRP</sequence>
<feature type="repeat" description="TPR" evidence="3">
    <location>
        <begin position="60"/>
        <end position="93"/>
    </location>
</feature>
<name>A0A7W7MFW6_9ACTN</name>
<keyword evidence="1" id="KW-0677">Repeat</keyword>
<dbReference type="InterPro" id="IPR011990">
    <property type="entry name" value="TPR-like_helical_dom_sf"/>
</dbReference>